<evidence type="ECO:0000256" key="6">
    <source>
        <dbReference type="SAM" id="Coils"/>
    </source>
</evidence>
<dbReference type="FunFam" id="1.20.5.170:FF:000020">
    <property type="entry name" value="BZIP transcription factor"/>
    <property type="match status" value="1"/>
</dbReference>
<feature type="region of interest" description="Disordered" evidence="7">
    <location>
        <begin position="1"/>
        <end position="40"/>
    </location>
</feature>
<evidence type="ECO:0000256" key="5">
    <source>
        <dbReference type="ARBA" id="ARBA00023242"/>
    </source>
</evidence>
<feature type="coiled-coil region" evidence="6">
    <location>
        <begin position="44"/>
        <end position="71"/>
    </location>
</feature>
<feature type="compositionally biased region" description="Basic and acidic residues" evidence="7">
    <location>
        <begin position="9"/>
        <end position="22"/>
    </location>
</feature>
<dbReference type="EMBL" id="CAJGYO010000001">
    <property type="protein sequence ID" value="CAD6203332.1"/>
    <property type="molecule type" value="Genomic_DNA"/>
</dbReference>
<dbReference type="PROSITE" id="PS50217">
    <property type="entry name" value="BZIP"/>
    <property type="match status" value="1"/>
</dbReference>
<keyword evidence="10" id="KW-1185">Reference proteome</keyword>
<protein>
    <recommendedName>
        <fullName evidence="8">BZIP domain-containing protein</fullName>
    </recommendedName>
</protein>
<dbReference type="PANTHER" id="PTHR45764:SF35">
    <property type="entry name" value="BZIP TRANSCRIPTION FACTOR"/>
    <property type="match status" value="1"/>
</dbReference>
<accession>A0A811M8Z0</accession>
<dbReference type="SUPFAM" id="SSF57959">
    <property type="entry name" value="Leucine zipper domain"/>
    <property type="match status" value="1"/>
</dbReference>
<comment type="subcellular location">
    <subcellularLocation>
        <location evidence="1">Nucleus</location>
    </subcellularLocation>
</comment>
<evidence type="ECO:0000256" key="7">
    <source>
        <dbReference type="SAM" id="MobiDB-lite"/>
    </source>
</evidence>
<dbReference type="Gene3D" id="1.20.5.170">
    <property type="match status" value="1"/>
</dbReference>
<reference evidence="9" key="1">
    <citation type="submission" date="2020-10" db="EMBL/GenBank/DDBJ databases">
        <authorList>
            <person name="Han B."/>
            <person name="Lu T."/>
            <person name="Zhao Q."/>
            <person name="Huang X."/>
            <person name="Zhao Y."/>
        </authorList>
    </citation>
    <scope>NUCLEOTIDE SEQUENCE</scope>
</reference>
<name>A0A811M8Z0_9POAL</name>
<dbReference type="AlphaFoldDB" id="A0A811M8Z0"/>
<evidence type="ECO:0000259" key="8">
    <source>
        <dbReference type="PROSITE" id="PS50217"/>
    </source>
</evidence>
<dbReference type="CDD" id="cd14702">
    <property type="entry name" value="bZIP_plant_GBF1"/>
    <property type="match status" value="1"/>
</dbReference>
<keyword evidence="4" id="KW-0804">Transcription</keyword>
<keyword evidence="3" id="KW-0238">DNA-binding</keyword>
<feature type="domain" description="BZIP" evidence="8">
    <location>
        <begin position="19"/>
        <end position="82"/>
    </location>
</feature>
<dbReference type="GO" id="GO:0005634">
    <property type="term" value="C:nucleus"/>
    <property type="evidence" value="ECO:0007669"/>
    <property type="project" value="UniProtKB-SubCell"/>
</dbReference>
<dbReference type="InterPro" id="IPR004827">
    <property type="entry name" value="bZIP"/>
</dbReference>
<evidence type="ECO:0000256" key="4">
    <source>
        <dbReference type="ARBA" id="ARBA00023163"/>
    </source>
</evidence>
<gene>
    <name evidence="9" type="ORF">NCGR_LOCUS1530</name>
</gene>
<keyword evidence="2" id="KW-0805">Transcription regulation</keyword>
<proteinExistence type="predicted"/>
<evidence type="ECO:0000256" key="1">
    <source>
        <dbReference type="ARBA" id="ARBA00004123"/>
    </source>
</evidence>
<dbReference type="GO" id="GO:0045893">
    <property type="term" value="P:positive regulation of DNA-templated transcription"/>
    <property type="evidence" value="ECO:0007669"/>
    <property type="project" value="TreeGrafter"/>
</dbReference>
<dbReference type="SMART" id="SM00338">
    <property type="entry name" value="BRLZ"/>
    <property type="match status" value="1"/>
</dbReference>
<dbReference type="GO" id="GO:0046982">
    <property type="term" value="F:protein heterodimerization activity"/>
    <property type="evidence" value="ECO:0007669"/>
    <property type="project" value="UniProtKB-ARBA"/>
</dbReference>
<evidence type="ECO:0000313" key="10">
    <source>
        <dbReference type="Proteomes" id="UP000604825"/>
    </source>
</evidence>
<dbReference type="InterPro" id="IPR045314">
    <property type="entry name" value="bZIP_plant_GBF1"/>
</dbReference>
<keyword evidence="5" id="KW-0539">Nucleus</keyword>
<dbReference type="PANTHER" id="PTHR45764">
    <property type="entry name" value="BZIP TRANSCRIPTION FACTOR 44"/>
    <property type="match status" value="1"/>
</dbReference>
<evidence type="ECO:0000256" key="2">
    <source>
        <dbReference type="ARBA" id="ARBA00023015"/>
    </source>
</evidence>
<dbReference type="GO" id="GO:0000976">
    <property type="term" value="F:transcription cis-regulatory region binding"/>
    <property type="evidence" value="ECO:0007669"/>
    <property type="project" value="TreeGrafter"/>
</dbReference>
<dbReference type="Pfam" id="PF00170">
    <property type="entry name" value="bZIP_1"/>
    <property type="match status" value="1"/>
</dbReference>
<dbReference type="PROSITE" id="PS00036">
    <property type="entry name" value="BZIP_BASIC"/>
    <property type="match status" value="1"/>
</dbReference>
<organism evidence="9 10">
    <name type="scientific">Miscanthus lutarioriparius</name>
    <dbReference type="NCBI Taxonomy" id="422564"/>
    <lineage>
        <taxon>Eukaryota</taxon>
        <taxon>Viridiplantae</taxon>
        <taxon>Streptophyta</taxon>
        <taxon>Embryophyta</taxon>
        <taxon>Tracheophyta</taxon>
        <taxon>Spermatophyta</taxon>
        <taxon>Magnoliopsida</taxon>
        <taxon>Liliopsida</taxon>
        <taxon>Poales</taxon>
        <taxon>Poaceae</taxon>
        <taxon>PACMAD clade</taxon>
        <taxon>Panicoideae</taxon>
        <taxon>Andropogonodae</taxon>
        <taxon>Andropogoneae</taxon>
        <taxon>Saccharinae</taxon>
        <taxon>Miscanthus</taxon>
    </lineage>
</organism>
<dbReference type="Proteomes" id="UP000604825">
    <property type="component" value="Unassembled WGS sequence"/>
</dbReference>
<dbReference type="GO" id="GO:0003700">
    <property type="term" value="F:DNA-binding transcription factor activity"/>
    <property type="evidence" value="ECO:0007669"/>
    <property type="project" value="InterPro"/>
</dbReference>
<sequence length="181" mass="19983">MVPPAAAQGERRAAVTTEEERRRNRMTSNRLSARKSRMKRQQYVDDLTAENERLRRENEAMRASVGDVLQQSLALEQENRVLAAHARQLCAALLLRNSQLRLLGDVAGVPLDVPGVPDHLVQLYGGVQMPVTPLSLSVTPLSPSLSPSPPSPPPLQRQLPLEIQLMLLQPDVMDAVGTLEF</sequence>
<evidence type="ECO:0000313" key="9">
    <source>
        <dbReference type="EMBL" id="CAD6203332.1"/>
    </source>
</evidence>
<evidence type="ECO:0000256" key="3">
    <source>
        <dbReference type="ARBA" id="ARBA00023125"/>
    </source>
</evidence>
<keyword evidence="6" id="KW-0175">Coiled coil</keyword>
<dbReference type="InterPro" id="IPR046347">
    <property type="entry name" value="bZIP_sf"/>
</dbReference>
<comment type="caution">
    <text evidence="9">The sequence shown here is derived from an EMBL/GenBank/DDBJ whole genome shotgun (WGS) entry which is preliminary data.</text>
</comment>